<keyword evidence="3" id="KW-1185">Reference proteome</keyword>
<comment type="caution">
    <text evidence="2">The sequence shown here is derived from an EMBL/GenBank/DDBJ whole genome shotgun (WGS) entry which is preliminary data.</text>
</comment>
<reference evidence="2 3" key="1">
    <citation type="submission" date="2020-08" db="EMBL/GenBank/DDBJ databases">
        <title>Genomic Encyclopedia of Type Strains, Phase IV (KMG-IV): sequencing the most valuable type-strain genomes for metagenomic binning, comparative biology and taxonomic classification.</title>
        <authorList>
            <person name="Goeker M."/>
        </authorList>
    </citation>
    <scope>NUCLEOTIDE SEQUENCE [LARGE SCALE GENOMIC DNA]</scope>
    <source>
        <strain evidence="2 3">DSM 106739</strain>
    </source>
</reference>
<dbReference type="EMBL" id="JACIET010000002">
    <property type="protein sequence ID" value="MBB4013321.1"/>
    <property type="molecule type" value="Genomic_DNA"/>
</dbReference>
<sequence length="136" mass="14116">MRMFKKLCLASLIAALPTLASAETVVAAGAKSPLGGLNKGQVSEVFLGKAKAINGNPAKPIDYAGSPKDDFGNSVIGKSQDQLKAHYAKLQFTGLGGPPKEVASLAEAKKMAADDPSVLIYLDKGQVDSSLKVVYP</sequence>
<organism evidence="2 3">
    <name type="scientific">Niveibacterium umoris</name>
    <dbReference type="NCBI Taxonomy" id="1193620"/>
    <lineage>
        <taxon>Bacteria</taxon>
        <taxon>Pseudomonadati</taxon>
        <taxon>Pseudomonadota</taxon>
        <taxon>Betaproteobacteria</taxon>
        <taxon>Rhodocyclales</taxon>
        <taxon>Rhodocyclaceae</taxon>
        <taxon>Niveibacterium</taxon>
    </lineage>
</organism>
<protein>
    <recommendedName>
        <fullName evidence="4">Phosphate ABC transporter substrate-binding protein</fullName>
    </recommendedName>
</protein>
<dbReference type="Proteomes" id="UP000561045">
    <property type="component" value="Unassembled WGS sequence"/>
</dbReference>
<keyword evidence="1" id="KW-0732">Signal</keyword>
<proteinExistence type="predicted"/>
<evidence type="ECO:0000256" key="1">
    <source>
        <dbReference type="SAM" id="SignalP"/>
    </source>
</evidence>
<feature type="signal peptide" evidence="1">
    <location>
        <begin position="1"/>
        <end position="22"/>
    </location>
</feature>
<evidence type="ECO:0008006" key="4">
    <source>
        <dbReference type="Google" id="ProtNLM"/>
    </source>
</evidence>
<dbReference type="RefSeq" id="WP_183635211.1">
    <property type="nucleotide sequence ID" value="NZ_BAABLE010000005.1"/>
</dbReference>
<name>A0A840BIF4_9RHOO</name>
<feature type="chain" id="PRO_5032545316" description="Phosphate ABC transporter substrate-binding protein" evidence="1">
    <location>
        <begin position="23"/>
        <end position="136"/>
    </location>
</feature>
<gene>
    <name evidence="2" type="ORF">GGR36_002667</name>
</gene>
<evidence type="ECO:0000313" key="3">
    <source>
        <dbReference type="Proteomes" id="UP000561045"/>
    </source>
</evidence>
<accession>A0A840BIF4</accession>
<evidence type="ECO:0000313" key="2">
    <source>
        <dbReference type="EMBL" id="MBB4013321.1"/>
    </source>
</evidence>
<dbReference type="AlphaFoldDB" id="A0A840BIF4"/>